<dbReference type="EMBL" id="OU895878">
    <property type="protein sequence ID" value="CAG9805742.1"/>
    <property type="molecule type" value="Genomic_DNA"/>
</dbReference>
<dbReference type="Pfam" id="PF09751">
    <property type="entry name" value="Es2"/>
    <property type="match status" value="1"/>
</dbReference>
<reference evidence="5" key="2">
    <citation type="submission" date="2022-10" db="EMBL/GenBank/DDBJ databases">
        <authorList>
            <consortium name="ENA_rothamsted_submissions"/>
            <consortium name="culmorum"/>
            <person name="King R."/>
        </authorList>
    </citation>
    <scope>NUCLEOTIDE SEQUENCE</scope>
</reference>
<name>A0A9N9RYF1_9DIPT</name>
<evidence type="ECO:0000313" key="6">
    <source>
        <dbReference type="Proteomes" id="UP001153620"/>
    </source>
</evidence>
<gene>
    <name evidence="5" type="ORF">CHIRRI_LOCUS8611</name>
</gene>
<dbReference type="Proteomes" id="UP001153620">
    <property type="component" value="Chromosome 2"/>
</dbReference>
<keyword evidence="3" id="KW-0539">Nucleus</keyword>
<comment type="subcellular location">
    <subcellularLocation>
        <location evidence="1">Nucleus</location>
    </subcellularLocation>
</comment>
<feature type="compositionally biased region" description="Polar residues" evidence="4">
    <location>
        <begin position="125"/>
        <end position="138"/>
    </location>
</feature>
<reference evidence="5" key="1">
    <citation type="submission" date="2022-01" db="EMBL/GenBank/DDBJ databases">
        <authorList>
            <person name="King R."/>
        </authorList>
    </citation>
    <scope>NUCLEOTIDE SEQUENCE</scope>
</reference>
<feature type="compositionally biased region" description="Polar residues" evidence="4">
    <location>
        <begin position="436"/>
        <end position="445"/>
    </location>
</feature>
<accession>A0A9N9RYF1</accession>
<keyword evidence="6" id="KW-1185">Reference proteome</keyword>
<evidence type="ECO:0000256" key="1">
    <source>
        <dbReference type="ARBA" id="ARBA00004123"/>
    </source>
</evidence>
<comment type="similarity">
    <text evidence="2">Belongs to the ESS2 family.</text>
</comment>
<evidence type="ECO:0000313" key="5">
    <source>
        <dbReference type="EMBL" id="CAG9805742.1"/>
    </source>
</evidence>
<proteinExistence type="inferred from homology"/>
<dbReference type="PANTHER" id="PTHR12940">
    <property type="entry name" value="ES-2 PROTEIN - RELATED"/>
    <property type="match status" value="1"/>
</dbReference>
<protein>
    <submittedName>
        <fullName evidence="5">Uncharacterized protein</fullName>
    </submittedName>
</protein>
<evidence type="ECO:0000256" key="2">
    <source>
        <dbReference type="ARBA" id="ARBA00009072"/>
    </source>
</evidence>
<feature type="region of interest" description="Disordered" evidence="4">
    <location>
        <begin position="411"/>
        <end position="457"/>
    </location>
</feature>
<dbReference type="PANTHER" id="PTHR12940:SF0">
    <property type="entry name" value="SPLICING FACTOR ESS-2 HOMOLOG"/>
    <property type="match status" value="1"/>
</dbReference>
<dbReference type="InterPro" id="IPR019148">
    <property type="entry name" value="Nuclear_protein_DGCR14_ESS-2"/>
</dbReference>
<dbReference type="AlphaFoldDB" id="A0A9N9RYF1"/>
<sequence>MAQDQQKKSTQLVLANLKNQNQAMQVFKRPVVPLQKKKSKKVILSEEKYLSELGKIIQRDFFPDLEKLKAQNEYLDAIASNNISKLREIYSKYSSKRRPAFNETPLTFDTPASSIPDSTPLPPSVRSNDSSKTTSSKRSIGDNHSLDSFFGKYTSEDNQSFEEIIEAAEEKLKQKFAILYEAENSSSSILQNALELPGFERQFTAVERPNKLDMWTYKNKNYLMYTPEGVDFTQDEKVEMAKRRQEIDHSNTRLIVNPFDETKNKEAITEASKNNIRGNPEKVGLDGRSLDHTTPQIRGFSFVKSPSPCPSIVDSSPLMTWGEIEGTPFRLDAGDSCYNSTISGPSFRIAETSKREALAHQLAESVGEKHRAMKTKAMEAAKRNMCASPQVRNSLDRLASMSPAARRLTSATRIKDSWATPSPKRSNKPTPLVRINTPSLPTTSKAAPEPQFLPTDIPETNLTDNLLDIPSSASKRLRASDFF</sequence>
<dbReference type="GO" id="GO:0071013">
    <property type="term" value="C:catalytic step 2 spliceosome"/>
    <property type="evidence" value="ECO:0007669"/>
    <property type="project" value="TreeGrafter"/>
</dbReference>
<evidence type="ECO:0000256" key="4">
    <source>
        <dbReference type="SAM" id="MobiDB-lite"/>
    </source>
</evidence>
<feature type="compositionally biased region" description="Polar residues" evidence="4">
    <location>
        <begin position="104"/>
        <end position="117"/>
    </location>
</feature>
<feature type="region of interest" description="Disordered" evidence="4">
    <location>
        <begin position="101"/>
        <end position="142"/>
    </location>
</feature>
<organism evidence="5 6">
    <name type="scientific">Chironomus riparius</name>
    <dbReference type="NCBI Taxonomy" id="315576"/>
    <lineage>
        <taxon>Eukaryota</taxon>
        <taxon>Metazoa</taxon>
        <taxon>Ecdysozoa</taxon>
        <taxon>Arthropoda</taxon>
        <taxon>Hexapoda</taxon>
        <taxon>Insecta</taxon>
        <taxon>Pterygota</taxon>
        <taxon>Neoptera</taxon>
        <taxon>Endopterygota</taxon>
        <taxon>Diptera</taxon>
        <taxon>Nematocera</taxon>
        <taxon>Chironomoidea</taxon>
        <taxon>Chironomidae</taxon>
        <taxon>Chironominae</taxon>
        <taxon>Chironomus</taxon>
    </lineage>
</organism>
<evidence type="ECO:0000256" key="3">
    <source>
        <dbReference type="ARBA" id="ARBA00023242"/>
    </source>
</evidence>
<dbReference type="OrthoDB" id="19679at2759"/>